<evidence type="ECO:0008006" key="3">
    <source>
        <dbReference type="Google" id="ProtNLM"/>
    </source>
</evidence>
<dbReference type="InterPro" id="IPR005338">
    <property type="entry name" value="Anhydro_N_Ac-Mur_kinase"/>
</dbReference>
<dbReference type="EMBL" id="PUIA01000094">
    <property type="protein sequence ID" value="PQO25142.1"/>
    <property type="molecule type" value="Genomic_DNA"/>
</dbReference>
<accession>A0A2S8EZ16</accession>
<dbReference type="AlphaFoldDB" id="A0A2S8EZ16"/>
<evidence type="ECO:0000313" key="1">
    <source>
        <dbReference type="EMBL" id="PQO25142.1"/>
    </source>
</evidence>
<comment type="caution">
    <text evidence="1">The sequence shown here is derived from an EMBL/GenBank/DDBJ whole genome shotgun (WGS) entry which is preliminary data.</text>
</comment>
<name>A0A2S8EZ16_9BACT</name>
<dbReference type="GO" id="GO:0009254">
    <property type="term" value="P:peptidoglycan turnover"/>
    <property type="evidence" value="ECO:0007669"/>
    <property type="project" value="InterPro"/>
</dbReference>
<dbReference type="Proteomes" id="UP000240009">
    <property type="component" value="Unassembled WGS sequence"/>
</dbReference>
<dbReference type="GO" id="GO:0016773">
    <property type="term" value="F:phosphotransferase activity, alcohol group as acceptor"/>
    <property type="evidence" value="ECO:0007669"/>
    <property type="project" value="InterPro"/>
</dbReference>
<organism evidence="1 2">
    <name type="scientific">Blastopirellula marina</name>
    <dbReference type="NCBI Taxonomy" id="124"/>
    <lineage>
        <taxon>Bacteria</taxon>
        <taxon>Pseudomonadati</taxon>
        <taxon>Planctomycetota</taxon>
        <taxon>Planctomycetia</taxon>
        <taxon>Pirellulales</taxon>
        <taxon>Pirellulaceae</taxon>
        <taxon>Blastopirellula</taxon>
    </lineage>
</organism>
<protein>
    <recommendedName>
        <fullName evidence="3">Anhydro-N-acetylmuramic acid kinase</fullName>
    </recommendedName>
</protein>
<sequence length="416" mass="44942">MPSQTLGFSSFAEHARRYFVGTAMTPCLRFVSAAILKVDGRGLNACFDVIHQLNVRTPADVRAMLEQGGAGLATGTQLPGMVSRLVSELQVVNVERLLNSCGVSAEKVTVIGQRGPVCGREFWKQTGSATSIGDPAILAEATGLTVLDHFEQRDIAKGGTAHGLDVLPMWLLLTQAVDSISARPKIVVRLDHAIELFYLPARRKNRPIPPIAYRQLGPGFALLHMLQGLCDTDPTTTSIRPDELAELLNRLQVEQVSADSPHQLQTLVEGIVQEMPQLLRSSTTLNHTLESVWAETIQQQIAQHFPDSPEFAELIVLGRGARREKLVQQIADCFPGVTVTTEVQRGWISGAVGASIAAIFAALHVDQVSGNLPDLTGASAARVLGRITPGNPGNWRGVLGQMELAARQTMPLREAI</sequence>
<dbReference type="Gene3D" id="3.30.420.40">
    <property type="match status" value="2"/>
</dbReference>
<dbReference type="GO" id="GO:0005524">
    <property type="term" value="F:ATP binding"/>
    <property type="evidence" value="ECO:0007669"/>
    <property type="project" value="InterPro"/>
</dbReference>
<dbReference type="PANTHER" id="PTHR30605:SF0">
    <property type="entry name" value="ANHYDRO-N-ACETYLMURAMIC ACID KINASE"/>
    <property type="match status" value="1"/>
</dbReference>
<proteinExistence type="predicted"/>
<dbReference type="PANTHER" id="PTHR30605">
    <property type="entry name" value="ANHYDRO-N-ACETYLMURAMIC ACID KINASE"/>
    <property type="match status" value="1"/>
</dbReference>
<dbReference type="Pfam" id="PF03702">
    <property type="entry name" value="AnmK"/>
    <property type="match status" value="2"/>
</dbReference>
<evidence type="ECO:0000313" key="2">
    <source>
        <dbReference type="Proteomes" id="UP000240009"/>
    </source>
</evidence>
<dbReference type="GO" id="GO:0006040">
    <property type="term" value="P:amino sugar metabolic process"/>
    <property type="evidence" value="ECO:0007669"/>
    <property type="project" value="InterPro"/>
</dbReference>
<reference evidence="1 2" key="1">
    <citation type="submission" date="2018-02" db="EMBL/GenBank/DDBJ databases">
        <title>Comparative genomes isolates from brazilian mangrove.</title>
        <authorList>
            <person name="Araujo J.E."/>
            <person name="Taketani R.G."/>
            <person name="Silva M.C.P."/>
            <person name="Loureco M.V."/>
            <person name="Andreote F.D."/>
        </authorList>
    </citation>
    <scope>NUCLEOTIDE SEQUENCE [LARGE SCALE GENOMIC DNA]</scope>
    <source>
        <strain evidence="1 2">HEX-2 MGV</strain>
    </source>
</reference>
<gene>
    <name evidence="1" type="ORF">C5Y96_26960</name>
</gene>